<dbReference type="SUPFAM" id="SSF52540">
    <property type="entry name" value="P-loop containing nucleoside triphosphate hydrolases"/>
    <property type="match status" value="1"/>
</dbReference>
<comment type="catalytic activity">
    <reaction evidence="10 12">
        <text>dTMP + ATP = dTDP + ADP</text>
        <dbReference type="Rhea" id="RHEA:13517"/>
        <dbReference type="ChEBI" id="CHEBI:30616"/>
        <dbReference type="ChEBI" id="CHEBI:58369"/>
        <dbReference type="ChEBI" id="CHEBI:63528"/>
        <dbReference type="ChEBI" id="CHEBI:456216"/>
        <dbReference type="EC" id="2.7.4.9"/>
    </reaction>
</comment>
<keyword evidence="15" id="KW-1185">Reference proteome</keyword>
<evidence type="ECO:0000256" key="2">
    <source>
        <dbReference type="ARBA" id="ARBA00012980"/>
    </source>
</evidence>
<dbReference type="PANTHER" id="PTHR10344:SF4">
    <property type="entry name" value="UMP-CMP KINASE 2, MITOCHONDRIAL"/>
    <property type="match status" value="1"/>
</dbReference>
<proteinExistence type="inferred from homology"/>
<organism evidence="14 15">
    <name type="scientific">Legionella busanensis</name>
    <dbReference type="NCBI Taxonomy" id="190655"/>
    <lineage>
        <taxon>Bacteria</taxon>
        <taxon>Pseudomonadati</taxon>
        <taxon>Pseudomonadota</taxon>
        <taxon>Gammaproteobacteria</taxon>
        <taxon>Legionellales</taxon>
        <taxon>Legionellaceae</taxon>
        <taxon>Legionella</taxon>
    </lineage>
</organism>
<evidence type="ECO:0000256" key="6">
    <source>
        <dbReference type="ARBA" id="ARBA00022741"/>
    </source>
</evidence>
<dbReference type="GO" id="GO:0006235">
    <property type="term" value="P:dTTP biosynthetic process"/>
    <property type="evidence" value="ECO:0007669"/>
    <property type="project" value="UniProtKB-UniRule"/>
</dbReference>
<dbReference type="InterPro" id="IPR039430">
    <property type="entry name" value="Thymidylate_kin-like_dom"/>
</dbReference>
<evidence type="ECO:0000256" key="1">
    <source>
        <dbReference type="ARBA" id="ARBA00009776"/>
    </source>
</evidence>
<keyword evidence="8 12" id="KW-0067">ATP-binding</keyword>
<evidence type="ECO:0000256" key="11">
    <source>
        <dbReference type="ARBA" id="ARBA00057735"/>
    </source>
</evidence>
<keyword evidence="4 12" id="KW-0808">Transferase</keyword>
<dbReference type="GO" id="GO:0005829">
    <property type="term" value="C:cytosol"/>
    <property type="evidence" value="ECO:0007669"/>
    <property type="project" value="TreeGrafter"/>
</dbReference>
<feature type="domain" description="Thymidylate kinase-like" evidence="13">
    <location>
        <begin position="8"/>
        <end position="197"/>
    </location>
</feature>
<keyword evidence="7 12" id="KW-0418">Kinase</keyword>
<dbReference type="NCBIfam" id="TIGR00041">
    <property type="entry name" value="DTMP_kinase"/>
    <property type="match status" value="1"/>
</dbReference>
<feature type="binding site" evidence="12">
    <location>
        <begin position="10"/>
        <end position="17"/>
    </location>
    <ligand>
        <name>ATP</name>
        <dbReference type="ChEBI" id="CHEBI:30616"/>
    </ligand>
</feature>
<dbReference type="GO" id="GO:0005524">
    <property type="term" value="F:ATP binding"/>
    <property type="evidence" value="ECO:0007669"/>
    <property type="project" value="UniProtKB-UniRule"/>
</dbReference>
<evidence type="ECO:0000256" key="10">
    <source>
        <dbReference type="ARBA" id="ARBA00048743"/>
    </source>
</evidence>
<protein>
    <recommendedName>
        <fullName evidence="3 12">Thymidylate kinase</fullName>
        <ecNumber evidence="2 12">2.7.4.9</ecNumber>
    </recommendedName>
    <alternativeName>
        <fullName evidence="9 12">dTMP kinase</fullName>
    </alternativeName>
</protein>
<dbReference type="InterPro" id="IPR027417">
    <property type="entry name" value="P-loop_NTPase"/>
</dbReference>
<comment type="function">
    <text evidence="11 12">Phosphorylation of dTMP to form dTDP in both de novo and salvage pathways of dTTP synthesis.</text>
</comment>
<reference evidence="14 15" key="1">
    <citation type="submission" date="2018-06" db="EMBL/GenBank/DDBJ databases">
        <authorList>
            <consortium name="Pathogen Informatics"/>
            <person name="Doyle S."/>
        </authorList>
    </citation>
    <scope>NUCLEOTIDE SEQUENCE [LARGE SCALE GENOMIC DNA]</scope>
    <source>
        <strain evidence="14 15">NCTC13316</strain>
    </source>
</reference>
<dbReference type="Gene3D" id="3.40.50.300">
    <property type="entry name" value="P-loop containing nucleotide triphosphate hydrolases"/>
    <property type="match status" value="1"/>
</dbReference>
<keyword evidence="6 12" id="KW-0547">Nucleotide-binding</keyword>
<keyword evidence="5 12" id="KW-0545">Nucleotide biosynthesis</keyword>
<evidence type="ECO:0000256" key="9">
    <source>
        <dbReference type="ARBA" id="ARBA00029962"/>
    </source>
</evidence>
<evidence type="ECO:0000256" key="12">
    <source>
        <dbReference type="HAMAP-Rule" id="MF_00165"/>
    </source>
</evidence>
<evidence type="ECO:0000313" key="14">
    <source>
        <dbReference type="EMBL" id="STX51340.1"/>
    </source>
</evidence>
<dbReference type="GO" id="GO:0004798">
    <property type="term" value="F:dTMP kinase activity"/>
    <property type="evidence" value="ECO:0007669"/>
    <property type="project" value="UniProtKB-UniRule"/>
</dbReference>
<accession>A0A378JMU4</accession>
<dbReference type="RefSeq" id="WP_115330983.1">
    <property type="nucleotide sequence ID" value="NZ_CAAAHP010000001.1"/>
</dbReference>
<evidence type="ECO:0000256" key="5">
    <source>
        <dbReference type="ARBA" id="ARBA00022727"/>
    </source>
</evidence>
<comment type="similarity">
    <text evidence="1 12">Belongs to the thymidylate kinase family.</text>
</comment>
<dbReference type="OrthoDB" id="9774907at2"/>
<dbReference type="GO" id="GO:0006233">
    <property type="term" value="P:dTDP biosynthetic process"/>
    <property type="evidence" value="ECO:0007669"/>
    <property type="project" value="InterPro"/>
</dbReference>
<evidence type="ECO:0000256" key="4">
    <source>
        <dbReference type="ARBA" id="ARBA00022679"/>
    </source>
</evidence>
<dbReference type="EC" id="2.7.4.9" evidence="2 12"/>
<evidence type="ECO:0000259" key="13">
    <source>
        <dbReference type="Pfam" id="PF02223"/>
    </source>
</evidence>
<evidence type="ECO:0000313" key="15">
    <source>
        <dbReference type="Proteomes" id="UP000254794"/>
    </source>
</evidence>
<dbReference type="CDD" id="cd01672">
    <property type="entry name" value="TMPK"/>
    <property type="match status" value="1"/>
</dbReference>
<dbReference type="HAMAP" id="MF_00165">
    <property type="entry name" value="Thymidylate_kinase"/>
    <property type="match status" value="1"/>
</dbReference>
<dbReference type="PANTHER" id="PTHR10344">
    <property type="entry name" value="THYMIDYLATE KINASE"/>
    <property type="match status" value="1"/>
</dbReference>
<name>A0A378JMU4_9GAMM</name>
<dbReference type="Pfam" id="PF02223">
    <property type="entry name" value="Thymidylate_kin"/>
    <property type="match status" value="1"/>
</dbReference>
<evidence type="ECO:0000256" key="7">
    <source>
        <dbReference type="ARBA" id="ARBA00022777"/>
    </source>
</evidence>
<sequence>MLGRFIVVEGLEGAGKTTAIEIIKHYLEERIKKIIVTREPGGTYIGEKLRSLIKESIPNEPLNSLSELLMIYAARVQLIQNVIQPAIAQGEWVIADRFELSTYAYQGGGRNINQAILDNLSSFCLAGFKPDLTLFLDIAPEQGLQRIRNRGEIDRIEQESLVFFNRVYKAYHQKLKQTENAVIIDASMPLEKVQQSICLQLKTFLDENAYS</sequence>
<dbReference type="GO" id="GO:0006227">
    <property type="term" value="P:dUDP biosynthetic process"/>
    <property type="evidence" value="ECO:0007669"/>
    <property type="project" value="TreeGrafter"/>
</dbReference>
<dbReference type="EMBL" id="UGOD01000001">
    <property type="protein sequence ID" value="STX51340.1"/>
    <property type="molecule type" value="Genomic_DNA"/>
</dbReference>
<gene>
    <name evidence="12 14" type="primary">tmk</name>
    <name evidence="14" type="ORF">NCTC13316_01435</name>
</gene>
<dbReference type="FunFam" id="3.40.50.300:FF:000225">
    <property type="entry name" value="Thymidylate kinase"/>
    <property type="match status" value="1"/>
</dbReference>
<dbReference type="Proteomes" id="UP000254794">
    <property type="component" value="Unassembled WGS sequence"/>
</dbReference>
<dbReference type="AlphaFoldDB" id="A0A378JMU4"/>
<evidence type="ECO:0000256" key="3">
    <source>
        <dbReference type="ARBA" id="ARBA00017144"/>
    </source>
</evidence>
<evidence type="ECO:0000256" key="8">
    <source>
        <dbReference type="ARBA" id="ARBA00022840"/>
    </source>
</evidence>
<dbReference type="InterPro" id="IPR018094">
    <property type="entry name" value="Thymidylate_kinase"/>
</dbReference>